<keyword evidence="3" id="KW-1185">Reference proteome</keyword>
<dbReference type="Gene3D" id="2.40.30.10">
    <property type="entry name" value="Translation factors"/>
    <property type="match status" value="1"/>
</dbReference>
<dbReference type="InterPro" id="IPR039261">
    <property type="entry name" value="FNR_nucleotide-bd"/>
</dbReference>
<evidence type="ECO:0000259" key="1">
    <source>
        <dbReference type="PROSITE" id="PS51384"/>
    </source>
</evidence>
<dbReference type="CDD" id="cd06193">
    <property type="entry name" value="siderophore_interacting"/>
    <property type="match status" value="1"/>
</dbReference>
<organism evidence="2 3">
    <name type="scientific">Kineosporia corallincola</name>
    <dbReference type="NCBI Taxonomy" id="2835133"/>
    <lineage>
        <taxon>Bacteria</taxon>
        <taxon>Bacillati</taxon>
        <taxon>Actinomycetota</taxon>
        <taxon>Actinomycetes</taxon>
        <taxon>Kineosporiales</taxon>
        <taxon>Kineosporiaceae</taxon>
        <taxon>Kineosporia</taxon>
    </lineage>
</organism>
<dbReference type="InterPro" id="IPR017938">
    <property type="entry name" value="Riboflavin_synthase-like_b-brl"/>
</dbReference>
<protein>
    <submittedName>
        <fullName evidence="2">Siderophore-interacting protein</fullName>
    </submittedName>
</protein>
<dbReference type="PANTHER" id="PTHR30157">
    <property type="entry name" value="FERRIC REDUCTASE, NADPH-DEPENDENT"/>
    <property type="match status" value="1"/>
</dbReference>
<dbReference type="RefSeq" id="WP_214155411.1">
    <property type="nucleotide sequence ID" value="NZ_JAHBAY010000003.1"/>
</dbReference>
<evidence type="ECO:0000313" key="2">
    <source>
        <dbReference type="EMBL" id="MBT0769124.1"/>
    </source>
</evidence>
<evidence type="ECO:0000313" key="3">
    <source>
        <dbReference type="Proteomes" id="UP001197247"/>
    </source>
</evidence>
<dbReference type="Gene3D" id="3.40.50.80">
    <property type="entry name" value="Nucleotide-binding domain of ferredoxin-NADP reductase (FNR) module"/>
    <property type="match status" value="1"/>
</dbReference>
<name>A0ABS5TFD0_9ACTN</name>
<dbReference type="InterPro" id="IPR013113">
    <property type="entry name" value="SIP_FAD-bd"/>
</dbReference>
<sequence>MAGNWQRGVMRLMGISNHPVKVEEIVDVTVWYRRIRFSAPSFVGDLEVFPTLWVRFWLPNPARGPEALAQRAYTVVAVDREAGTFTVEFVLHEASGPAGDWAQAARVGDELEIALTPARVKLPPRIGSVLLAGDVTALPAVNSWLPALPESTPVRVFLEDGHADHDLLPVAARENLTWTWVTPGATPGAELARAVAALEPQDGLFAWAAGERGLVKALRPVLKNQLNLDRAHQFSQFYWMADKAFG</sequence>
<dbReference type="PROSITE" id="PS51384">
    <property type="entry name" value="FAD_FR"/>
    <property type="match status" value="1"/>
</dbReference>
<comment type="caution">
    <text evidence="2">The sequence shown here is derived from an EMBL/GenBank/DDBJ whole genome shotgun (WGS) entry which is preliminary data.</text>
</comment>
<proteinExistence type="predicted"/>
<feature type="domain" description="FAD-binding FR-type" evidence="1">
    <location>
        <begin position="15"/>
        <end position="124"/>
    </location>
</feature>
<dbReference type="EMBL" id="JAHBAY010000003">
    <property type="protein sequence ID" value="MBT0769124.1"/>
    <property type="molecule type" value="Genomic_DNA"/>
</dbReference>
<dbReference type="InterPro" id="IPR017927">
    <property type="entry name" value="FAD-bd_FR_type"/>
</dbReference>
<accession>A0ABS5TFD0</accession>
<dbReference type="InterPro" id="IPR039374">
    <property type="entry name" value="SIP_fam"/>
</dbReference>
<dbReference type="Pfam" id="PF08021">
    <property type="entry name" value="FAD_binding_9"/>
    <property type="match status" value="1"/>
</dbReference>
<dbReference type="SUPFAM" id="SSF63380">
    <property type="entry name" value="Riboflavin synthase domain-like"/>
    <property type="match status" value="1"/>
</dbReference>
<dbReference type="Proteomes" id="UP001197247">
    <property type="component" value="Unassembled WGS sequence"/>
</dbReference>
<gene>
    <name evidence="2" type="ORF">KIH74_09355</name>
</gene>
<dbReference type="InterPro" id="IPR007037">
    <property type="entry name" value="SIP_rossman_dom"/>
</dbReference>
<dbReference type="PANTHER" id="PTHR30157:SF0">
    <property type="entry name" value="NADPH-DEPENDENT FERRIC-CHELATE REDUCTASE"/>
    <property type="match status" value="1"/>
</dbReference>
<reference evidence="2 3" key="1">
    <citation type="submission" date="2021-05" db="EMBL/GenBank/DDBJ databases">
        <title>Kineosporia and Streptomyces sp. nov. two new marine actinobacteria isolated from Coral.</title>
        <authorList>
            <person name="Buangrab K."/>
            <person name="Sutthacheep M."/>
            <person name="Yeemin T."/>
            <person name="Harunari E."/>
            <person name="Igarashi Y."/>
            <person name="Kanchanasin P."/>
            <person name="Tanasupawat S."/>
            <person name="Phongsopitanun W."/>
        </authorList>
    </citation>
    <scope>NUCLEOTIDE SEQUENCE [LARGE SCALE GENOMIC DNA]</scope>
    <source>
        <strain evidence="2 3">J2-2</strain>
    </source>
</reference>
<dbReference type="Pfam" id="PF04954">
    <property type="entry name" value="SIP"/>
    <property type="match status" value="1"/>
</dbReference>